<evidence type="ECO:0000313" key="7">
    <source>
        <dbReference type="Proteomes" id="UP000233551"/>
    </source>
</evidence>
<dbReference type="Gene3D" id="2.140.10.30">
    <property type="entry name" value="Dipeptidylpeptidase IV, N-terminal domain"/>
    <property type="match status" value="1"/>
</dbReference>
<evidence type="ECO:0000256" key="1">
    <source>
        <dbReference type="SAM" id="MobiDB-lite"/>
    </source>
</evidence>
<dbReference type="Gene3D" id="3.40.50.1820">
    <property type="entry name" value="alpha/beta hydrolase"/>
    <property type="match status" value="1"/>
</dbReference>
<keyword evidence="7" id="KW-1185">Reference proteome</keyword>
<dbReference type="GO" id="GO:0008236">
    <property type="term" value="F:serine-type peptidase activity"/>
    <property type="evidence" value="ECO:0007669"/>
    <property type="project" value="InterPro"/>
</dbReference>
<dbReference type="InterPro" id="IPR050278">
    <property type="entry name" value="Serine_Prot_S9B/DPPIV"/>
</dbReference>
<dbReference type="STRING" id="22663.A0A218WRR4"/>
<proteinExistence type="predicted"/>
<feature type="domain" description="Dipeptidylpeptidase IV N-terminal" evidence="3">
    <location>
        <begin position="140"/>
        <end position="488"/>
    </location>
</feature>
<dbReference type="Proteomes" id="UP000233551">
    <property type="component" value="Unassembled WGS sequence"/>
</dbReference>
<protein>
    <recommendedName>
        <fullName evidence="8">Dipeptidyl aminopeptidase 4</fullName>
    </recommendedName>
</protein>
<dbReference type="PANTHER" id="PTHR11731:SF193">
    <property type="entry name" value="DIPEPTIDYL PEPTIDASE 9"/>
    <property type="match status" value="1"/>
</dbReference>
<feature type="region of interest" description="Disordered" evidence="1">
    <location>
        <begin position="1"/>
        <end position="28"/>
    </location>
</feature>
<dbReference type="EMBL" id="PGOL01001975">
    <property type="protein sequence ID" value="PKI52146.1"/>
    <property type="molecule type" value="Genomic_DNA"/>
</dbReference>
<dbReference type="PANTHER" id="PTHR11731">
    <property type="entry name" value="PROTEASE FAMILY S9B,C DIPEPTIDYL-PEPTIDASE IV-RELATED"/>
    <property type="match status" value="1"/>
</dbReference>
<gene>
    <name evidence="4" type="ORF">CDL15_Pgr021711</name>
    <name evidence="5" type="ORF">CRG98_027562</name>
</gene>
<dbReference type="InterPro" id="IPR002469">
    <property type="entry name" value="Peptidase_S9B_N"/>
</dbReference>
<reference evidence="4" key="2">
    <citation type="submission" date="2017-06" db="EMBL/GenBank/DDBJ databases">
        <title>The pomegranate genome and the genomics of punicalagin biosynthesis.</title>
        <authorList>
            <person name="Xu C."/>
        </authorList>
    </citation>
    <scope>NUCLEOTIDE SEQUENCE [LARGE SCALE GENOMIC DNA]</scope>
    <source>
        <tissue evidence="4">Fresh leaf</tissue>
    </source>
</reference>
<dbReference type="Pfam" id="PF00930">
    <property type="entry name" value="DPPIV_N"/>
    <property type="match status" value="1"/>
</dbReference>
<feature type="domain" description="Peptidase S9 prolyl oligopeptidase catalytic" evidence="2">
    <location>
        <begin position="575"/>
        <end position="774"/>
    </location>
</feature>
<dbReference type="AlphaFoldDB" id="A0A218WRR4"/>
<evidence type="ECO:0000313" key="5">
    <source>
        <dbReference type="EMBL" id="PKI52146.1"/>
    </source>
</evidence>
<dbReference type="EMBL" id="MTKT01003240">
    <property type="protein sequence ID" value="OWM75547.1"/>
    <property type="molecule type" value="Genomic_DNA"/>
</dbReference>
<comment type="caution">
    <text evidence="4">The sequence shown here is derived from an EMBL/GenBank/DDBJ whole genome shotgun (WGS) entry which is preliminary data.</text>
</comment>
<evidence type="ECO:0000259" key="2">
    <source>
        <dbReference type="Pfam" id="PF00326"/>
    </source>
</evidence>
<dbReference type="OrthoDB" id="16520at2759"/>
<name>A0A218WRR4_PUNGR</name>
<dbReference type="Pfam" id="PF00326">
    <property type="entry name" value="Peptidase_S9"/>
    <property type="match status" value="1"/>
</dbReference>
<evidence type="ECO:0000313" key="4">
    <source>
        <dbReference type="EMBL" id="OWM75547.1"/>
    </source>
</evidence>
<dbReference type="InterPro" id="IPR029058">
    <property type="entry name" value="AB_hydrolase_fold"/>
</dbReference>
<dbReference type="SUPFAM" id="SSF53474">
    <property type="entry name" value="alpha/beta-Hydrolases"/>
    <property type="match status" value="1"/>
</dbReference>
<dbReference type="GO" id="GO:0006508">
    <property type="term" value="P:proteolysis"/>
    <property type="evidence" value="ECO:0007669"/>
    <property type="project" value="InterPro"/>
</dbReference>
<dbReference type="InterPro" id="IPR001375">
    <property type="entry name" value="Peptidase_S9_cat"/>
</dbReference>
<evidence type="ECO:0000313" key="6">
    <source>
        <dbReference type="Proteomes" id="UP000197138"/>
    </source>
</evidence>
<reference evidence="5 7" key="3">
    <citation type="submission" date="2017-11" db="EMBL/GenBank/DDBJ databases">
        <title>De-novo sequencing of pomegranate (Punica granatum L.) genome.</title>
        <authorList>
            <person name="Akparov Z."/>
            <person name="Amiraslanov A."/>
            <person name="Hajiyeva S."/>
            <person name="Abbasov M."/>
            <person name="Kaur K."/>
            <person name="Hamwieh A."/>
            <person name="Solovyev V."/>
            <person name="Salamov A."/>
            <person name="Braich B."/>
            <person name="Kosarev P."/>
            <person name="Mahmoud A."/>
            <person name="Hajiyev E."/>
            <person name="Babayeva S."/>
            <person name="Izzatullayeva V."/>
            <person name="Mammadov A."/>
            <person name="Mammadov A."/>
            <person name="Sharifova S."/>
            <person name="Ojaghi J."/>
            <person name="Eynullazada K."/>
            <person name="Bayramov B."/>
            <person name="Abdulazimova A."/>
            <person name="Shahmuradov I."/>
        </authorList>
    </citation>
    <scope>NUCLEOTIDE SEQUENCE [LARGE SCALE GENOMIC DNA]</scope>
    <source>
        <strain evidence="5">AG2017</strain>
        <strain evidence="7">cv. AG2017</strain>
        <tissue evidence="5">Leaf</tissue>
    </source>
</reference>
<sequence length="774" mass="87439">MQSADETRKKLKRSRSFPRTMPVTDNTASQTVEDCSLFPIDEIVQYPLPGYVGPSSITFSPDDSLVTYLYSPDQTLNRKVFVFDLKSCKEELFFSPPDGGLDENNISPEEKLRRERLRERGLGVTRYEWVKTSTKKKTIMVPLPNGIFFQDLSSPSPELKLSSSPSSPIIDPHISPDGSMIAFVRDCELHVLYALYNEQRQLTSGAAEKGMTHGLAEYIAEEEMDRKNGYWWSLDSRFIAFTQVDSSEVPPFRIMHQGKSLVGPEAQEDHPYPFAGASNVKVRLGVVPSAGGPIRWMDLQCGGSDQVDNEDEYLARVNWMHGNGLVAQVVNRTQSKIKLLKFDIRTGQGKVILVEEQDTWINLHDCFTPLDRGLAKFSGGFIWASEKTGFRHLYLHDTNGSCLGPITEGEWMVEQVAGVNEASGLVYFTGTLDGPLEHHLYSTKLFPDRNAPLPAPRRLTQGNGKHAVALDHHLRTFVDIHDSLTSPPRISLCSLHDRSVIMNLYEPPFTIPRLKKLQLEPPEIVQIQANDGTVLYGALYKPDIMIYGPPPYRTMVSVYGGPIVQSVFDSWINTVDMKAQYLRSKGILVWKMDNRGSARRGLKFEGAVKHRLGFVDSEDQVAGVRWLIKQGLAEAGRIGLYGWSYGGYLSAMSLARFPDVYRCAVSGAPVTSWDGYDTFYTEKYMGLPAHNTSGYESSSVLSHVGKMKGRLLLVHGMIDENVHFRHTARLVNALVDARKPYELLIFPNERHMPRRFRDRIYMEERIWDFIERNL</sequence>
<dbReference type="GeneID" id="116195814"/>
<accession>A0A218WRR4</accession>
<evidence type="ECO:0000259" key="3">
    <source>
        <dbReference type="Pfam" id="PF00930"/>
    </source>
</evidence>
<dbReference type="Proteomes" id="UP000197138">
    <property type="component" value="Unassembled WGS sequence"/>
</dbReference>
<dbReference type="GO" id="GO:0008239">
    <property type="term" value="F:dipeptidyl-peptidase activity"/>
    <property type="evidence" value="ECO:0007669"/>
    <property type="project" value="TreeGrafter"/>
</dbReference>
<dbReference type="SUPFAM" id="SSF82171">
    <property type="entry name" value="DPP6 N-terminal domain-like"/>
    <property type="match status" value="1"/>
</dbReference>
<reference evidence="6" key="1">
    <citation type="journal article" date="2017" name="Plant J.">
        <title>The pomegranate (Punica granatum L.) genome and the genomics of punicalagin biosynthesis.</title>
        <authorList>
            <person name="Qin G."/>
            <person name="Xu C."/>
            <person name="Ming R."/>
            <person name="Tang H."/>
            <person name="Guyot R."/>
            <person name="Kramer E.M."/>
            <person name="Hu Y."/>
            <person name="Yi X."/>
            <person name="Qi Y."/>
            <person name="Xu X."/>
            <person name="Gao Z."/>
            <person name="Pan H."/>
            <person name="Jian J."/>
            <person name="Tian Y."/>
            <person name="Yue Z."/>
            <person name="Xu Y."/>
        </authorList>
    </citation>
    <scope>NUCLEOTIDE SEQUENCE [LARGE SCALE GENOMIC DNA]</scope>
    <source>
        <strain evidence="6">cv. Dabenzi</strain>
    </source>
</reference>
<evidence type="ECO:0008006" key="8">
    <source>
        <dbReference type="Google" id="ProtNLM"/>
    </source>
</evidence>
<organism evidence="4 6">
    <name type="scientific">Punica granatum</name>
    <name type="common">Pomegranate</name>
    <dbReference type="NCBI Taxonomy" id="22663"/>
    <lineage>
        <taxon>Eukaryota</taxon>
        <taxon>Viridiplantae</taxon>
        <taxon>Streptophyta</taxon>
        <taxon>Embryophyta</taxon>
        <taxon>Tracheophyta</taxon>
        <taxon>Spermatophyta</taxon>
        <taxon>Magnoliopsida</taxon>
        <taxon>eudicotyledons</taxon>
        <taxon>Gunneridae</taxon>
        <taxon>Pentapetalae</taxon>
        <taxon>rosids</taxon>
        <taxon>malvids</taxon>
        <taxon>Myrtales</taxon>
        <taxon>Lythraceae</taxon>
        <taxon>Punica</taxon>
    </lineage>
</organism>